<keyword evidence="3" id="KW-1185">Reference proteome</keyword>
<evidence type="ECO:0000313" key="2">
    <source>
        <dbReference type="EMBL" id="VDM68136.1"/>
    </source>
</evidence>
<evidence type="ECO:0000256" key="1">
    <source>
        <dbReference type="SAM" id="MobiDB-lite"/>
    </source>
</evidence>
<gene>
    <name evidence="2" type="ORF">SVUK_LOCUS3134</name>
</gene>
<dbReference type="EMBL" id="UYYB01007761">
    <property type="protein sequence ID" value="VDM68136.1"/>
    <property type="molecule type" value="Genomic_DNA"/>
</dbReference>
<feature type="region of interest" description="Disordered" evidence="1">
    <location>
        <begin position="1"/>
        <end position="38"/>
    </location>
</feature>
<dbReference type="Proteomes" id="UP000270094">
    <property type="component" value="Unassembled WGS sequence"/>
</dbReference>
<dbReference type="OrthoDB" id="5838084at2759"/>
<feature type="compositionally biased region" description="Basic and acidic residues" evidence="1">
    <location>
        <begin position="15"/>
        <end position="35"/>
    </location>
</feature>
<protein>
    <submittedName>
        <fullName evidence="2">Uncharacterized protein</fullName>
    </submittedName>
</protein>
<organism evidence="2 3">
    <name type="scientific">Strongylus vulgaris</name>
    <name type="common">Blood worm</name>
    <dbReference type="NCBI Taxonomy" id="40348"/>
    <lineage>
        <taxon>Eukaryota</taxon>
        <taxon>Metazoa</taxon>
        <taxon>Ecdysozoa</taxon>
        <taxon>Nematoda</taxon>
        <taxon>Chromadorea</taxon>
        <taxon>Rhabditida</taxon>
        <taxon>Rhabditina</taxon>
        <taxon>Rhabditomorpha</taxon>
        <taxon>Strongyloidea</taxon>
        <taxon>Strongylidae</taxon>
        <taxon>Strongylus</taxon>
    </lineage>
</organism>
<sequence length="193" mass="22092">MSEECFPVEPFSEEENTKEMESLSLGKDRPSKTFSDKQTQTDLVVFTPKMRMKRPYFMTNPVDDEPQNFKLLQPPGNYTLTEMFDDLRCIGDSPLSNVSPSTSSQLQDLQTLPRAYTSPSQMIRCAEYPQQFLSQPHPYANNYAYPSLAEGEHYTLTRAYSNPATLVRDRNSVEQVSHPISAYFTPHSRPFLS</sequence>
<proteinExistence type="predicted"/>
<evidence type="ECO:0000313" key="3">
    <source>
        <dbReference type="Proteomes" id="UP000270094"/>
    </source>
</evidence>
<dbReference type="AlphaFoldDB" id="A0A3P7IF29"/>
<name>A0A3P7IF29_STRVU</name>
<reference evidence="2 3" key="1">
    <citation type="submission" date="2018-11" db="EMBL/GenBank/DDBJ databases">
        <authorList>
            <consortium name="Pathogen Informatics"/>
        </authorList>
    </citation>
    <scope>NUCLEOTIDE SEQUENCE [LARGE SCALE GENOMIC DNA]</scope>
</reference>
<accession>A0A3P7IF29</accession>